<proteinExistence type="predicted"/>
<organism evidence="1">
    <name type="scientific">uncultured Desulfobacterium sp</name>
    <dbReference type="NCBI Taxonomy" id="201089"/>
    <lineage>
        <taxon>Bacteria</taxon>
        <taxon>Pseudomonadati</taxon>
        <taxon>Thermodesulfobacteriota</taxon>
        <taxon>Desulfobacteria</taxon>
        <taxon>Desulfobacterales</taxon>
        <taxon>Desulfobacteriaceae</taxon>
        <taxon>Desulfobacterium</taxon>
        <taxon>environmental samples</taxon>
    </lineage>
</organism>
<reference evidence="1" key="1">
    <citation type="journal article" date="2011" name="Environ. Microbiol.">
        <title>Genomic insights into the metabolic potential of the polycyclic aromatic hydrocarbon degrading sulfate-reducing Deltaproteobacterium N47.</title>
        <authorList>
            <person name="Bergmann F."/>
            <person name="Selesi D."/>
            <person name="Weinmaier T."/>
            <person name="Tischler P."/>
            <person name="Rattei T."/>
            <person name="Meckenstock R.U."/>
        </authorList>
    </citation>
    <scope>NUCLEOTIDE SEQUENCE</scope>
</reference>
<gene>
    <name evidence="1" type="ORF">N47_J01830</name>
</gene>
<accession>E1YF58</accession>
<evidence type="ECO:0000313" key="1">
    <source>
        <dbReference type="EMBL" id="CBX29202.1"/>
    </source>
</evidence>
<name>E1YF58_9BACT</name>
<dbReference type="EMBL" id="FR695872">
    <property type="protein sequence ID" value="CBX29202.1"/>
    <property type="molecule type" value="Genomic_DNA"/>
</dbReference>
<sequence>MEKSKTERSGIEKAGEGLFNFAIDRQDLKTIMSLLPAEAKIKRETVEYELQILKFISTGWSITYFLENFMHKDQLAAFYWKEVYQYSQNIFETTYLMIGQKIDYFLILKQRLEMYIEAMKKQPKAPEPAVIIGPEFARTCGNVDDIFTVMAGSRMFKSTVASVKKYFDEIRLG</sequence>
<dbReference type="AlphaFoldDB" id="E1YF58"/>
<protein>
    <submittedName>
        <fullName evidence="1">Uncharacterized protein</fullName>
    </submittedName>
</protein>